<reference evidence="3" key="2">
    <citation type="submission" date="2023-01" db="EMBL/GenBank/DDBJ databases">
        <title>Draft genome sequence of Portibacter lacus strain NBRC 108769.</title>
        <authorList>
            <person name="Sun Q."/>
            <person name="Mori K."/>
        </authorList>
    </citation>
    <scope>NUCLEOTIDE SEQUENCE</scope>
    <source>
        <strain evidence="3">NBRC 108769</strain>
    </source>
</reference>
<dbReference type="Pfam" id="PF00266">
    <property type="entry name" value="Aminotran_5"/>
    <property type="match status" value="1"/>
</dbReference>
<proteinExistence type="predicted"/>
<dbReference type="Proteomes" id="UP001156666">
    <property type="component" value="Unassembled WGS sequence"/>
</dbReference>
<dbReference type="Gene3D" id="3.40.640.10">
    <property type="entry name" value="Type I PLP-dependent aspartate aminotransferase-like (Major domain)"/>
    <property type="match status" value="1"/>
</dbReference>
<dbReference type="InterPro" id="IPR015424">
    <property type="entry name" value="PyrdxlP-dep_Trfase"/>
</dbReference>
<dbReference type="InterPro" id="IPR015421">
    <property type="entry name" value="PyrdxlP-dep_Trfase_major"/>
</dbReference>
<comment type="caution">
    <text evidence="3">The sequence shown here is derived from an EMBL/GenBank/DDBJ whole genome shotgun (WGS) entry which is preliminary data.</text>
</comment>
<reference evidence="3" key="1">
    <citation type="journal article" date="2014" name="Int. J. Syst. Evol. Microbiol.">
        <title>Complete genome sequence of Corynebacterium casei LMG S-19264T (=DSM 44701T), isolated from a smear-ripened cheese.</title>
        <authorList>
            <consortium name="US DOE Joint Genome Institute (JGI-PGF)"/>
            <person name="Walter F."/>
            <person name="Albersmeier A."/>
            <person name="Kalinowski J."/>
            <person name="Ruckert C."/>
        </authorList>
    </citation>
    <scope>NUCLEOTIDE SEQUENCE</scope>
    <source>
        <strain evidence="3">NBRC 108769</strain>
    </source>
</reference>
<dbReference type="Gene3D" id="3.90.1150.10">
    <property type="entry name" value="Aspartate Aminotransferase, domain 1"/>
    <property type="match status" value="1"/>
</dbReference>
<dbReference type="SUPFAM" id="SSF53383">
    <property type="entry name" value="PLP-dependent transferases"/>
    <property type="match status" value="1"/>
</dbReference>
<accession>A0AA37SMA1</accession>
<dbReference type="GO" id="GO:0008483">
    <property type="term" value="F:transaminase activity"/>
    <property type="evidence" value="ECO:0007669"/>
    <property type="project" value="UniProtKB-KW"/>
</dbReference>
<dbReference type="AlphaFoldDB" id="A0AA37SMA1"/>
<organism evidence="3 4">
    <name type="scientific">Portibacter lacus</name>
    <dbReference type="NCBI Taxonomy" id="1099794"/>
    <lineage>
        <taxon>Bacteria</taxon>
        <taxon>Pseudomonadati</taxon>
        <taxon>Bacteroidota</taxon>
        <taxon>Saprospiria</taxon>
        <taxon>Saprospirales</taxon>
        <taxon>Haliscomenobacteraceae</taxon>
        <taxon>Portibacter</taxon>
    </lineage>
</organism>
<dbReference type="RefSeq" id="WP_235294826.1">
    <property type="nucleotide sequence ID" value="NZ_BSOH01000002.1"/>
</dbReference>
<keyword evidence="4" id="KW-1185">Reference proteome</keyword>
<dbReference type="PANTHER" id="PTHR43586">
    <property type="entry name" value="CYSTEINE DESULFURASE"/>
    <property type="match status" value="1"/>
</dbReference>
<evidence type="ECO:0000313" key="3">
    <source>
        <dbReference type="EMBL" id="GLR15964.1"/>
    </source>
</evidence>
<evidence type="ECO:0000256" key="1">
    <source>
        <dbReference type="ARBA" id="ARBA00022898"/>
    </source>
</evidence>
<evidence type="ECO:0000313" key="4">
    <source>
        <dbReference type="Proteomes" id="UP001156666"/>
    </source>
</evidence>
<name>A0AA37SMA1_9BACT</name>
<evidence type="ECO:0000259" key="2">
    <source>
        <dbReference type="Pfam" id="PF00266"/>
    </source>
</evidence>
<feature type="domain" description="Aminotransferase class V" evidence="2">
    <location>
        <begin position="54"/>
        <end position="355"/>
    </location>
</feature>
<keyword evidence="3" id="KW-0808">Transferase</keyword>
<dbReference type="InterPro" id="IPR015422">
    <property type="entry name" value="PyrdxlP-dep_Trfase_small"/>
</dbReference>
<keyword evidence="1" id="KW-0663">Pyridoxal phosphate</keyword>
<dbReference type="PANTHER" id="PTHR43586:SF15">
    <property type="entry name" value="BLR3095 PROTEIN"/>
    <property type="match status" value="1"/>
</dbReference>
<gene>
    <name evidence="3" type="ORF">GCM10007940_05790</name>
</gene>
<keyword evidence="3" id="KW-0032">Aminotransferase</keyword>
<protein>
    <submittedName>
        <fullName evidence="3">Aminotransferase</fullName>
    </submittedName>
</protein>
<sequence>MLECKKDLFLIDEHVHYLNNSYMSPNLKSVEMAGVIAVRSMSKPYLIDPSSFFKPLEDLKKSFAQVINLKNHERIAIAPSASYGLANVASNLNINGKKNIVIPEGQFPSNYYSWDRVAKEHNLEIRIVSPQESIENRGQLWNEAIIDAIDKDTLLLACGHVHWADGTKFDLRAFRKACDEHDALLIVDGSQSIGALPFDIEEIKPDALVCVGYKWLFGPYGIGFSYYSERFDQGKPIEENWANRKNSEDFKNLVNYQSEYKPYANRYMAGESSNFINVPMMQTALQQINAWEVQNIQDYSENLISSYLDAFRSIGCRIEDAEFRCNHLLGIKLPGHIDIDAIGKSLKANHVYVSIRGNAIRVATSTYNSKTDMDKLWSVLYENHMV</sequence>
<dbReference type="InterPro" id="IPR000192">
    <property type="entry name" value="Aminotrans_V_dom"/>
</dbReference>
<dbReference type="EMBL" id="BSOH01000002">
    <property type="protein sequence ID" value="GLR15964.1"/>
    <property type="molecule type" value="Genomic_DNA"/>
</dbReference>